<accession>A0AAW0MVT7</accession>
<evidence type="ECO:0000313" key="16">
    <source>
        <dbReference type="Proteomes" id="UP001460270"/>
    </source>
</evidence>
<dbReference type="Gene3D" id="3.30.40.10">
    <property type="entry name" value="Zinc/RING finger domain, C3HC4 (zinc finger)"/>
    <property type="match status" value="1"/>
</dbReference>
<dbReference type="GO" id="GO:0051718">
    <property type="term" value="F:DNA (cytosine-5-)-methyltransferase activity, acting on CpG substrates"/>
    <property type="evidence" value="ECO:0007669"/>
    <property type="project" value="TreeGrafter"/>
</dbReference>
<comment type="similarity">
    <text evidence="12">Belongs to the class I-like SAM-binding methyltransferase superfamily. C5-methyltransferase family.</text>
</comment>
<feature type="compositionally biased region" description="Polar residues" evidence="13">
    <location>
        <begin position="626"/>
        <end position="638"/>
    </location>
</feature>
<evidence type="ECO:0000256" key="1">
    <source>
        <dbReference type="ARBA" id="ARBA00004123"/>
    </source>
</evidence>
<feature type="region of interest" description="Disordered" evidence="13">
    <location>
        <begin position="1099"/>
        <end position="1147"/>
    </location>
</feature>
<keyword evidence="10" id="KW-0238">DNA-binding</keyword>
<keyword evidence="7" id="KW-0479">Metal-binding</keyword>
<sequence length="1147" mass="129861">MGLELDNTACAVLIGYFDCRSGVSVQPNFKEANDHETDRQCCRGPLVDLLKNAELPLDNLKVFYCNIPDPEVNRMIMTKLSELSPHLVSLGGLSCLVGEACQMGLLEYYGHVLELINDIHFFDLPECLEDTNYNPMLPIMVQYADIIMVIQIMSSNWVNVKEYFKDLRLDVGLSRLHRIRVQLEEPRPWDPSEVFGICNKTRRDMVLELQMIALLVSACASSIFTPRASEEFTGKRDLEMLRSEKDLLPMASINVGLRAKRYLGSLSFAVLSEEGRSEFLLKVQRFHQTILKILVESLPGKLTALSMRNIGTLLKHPTSLKRVDISDANLAELGSQLGVCKNGFTTSQLVSEYFSYIKKTKKNIFDAPSAGLRWLKVLNSLGPFPVLFKLVLTLLSFPRSLQLKHIFQKSGRAVLHKFQKIGEVPTKPARKPPPQQERDSEDTEYTDNSSDVVDVTEDCKLTTKADEEATRRAGPDHLELSFCWPAVTVPSLEDNQEPDMKKVVWYGQGMTSEVCIEYLRPFADFSKFFSQKTFATDATYKEAVFFALREASARCQKEFSASFDNKEGNPGSDAGMGFWRLQTYGTQRICTSCIREKREQFCLKSFQRQQNRPRKDAQAKRPYNRVDQSNKGSTQNVYKQPDQKERERIIRRIVNLDLDIDDFCVCCGIEDVVIFHPLFKGSLCLECKNNFTETLYRYDEDGYQSYCTICCYGMEVILCGNESCCRSFCADCLNIMVGEGTFDFLKDLDPWICYMCQPHETHGALTPRPDWSIRVQELFVNNSAMEFEPHRVYPSIPASLRRPVRVLSLFDGIATVCRLVSIFRILVLKDLGFKVEKYVASEVCDDSIAVATVNHDGKIIHVGDARFITEDHLNQWGPFDLLIGGSPCNDLSIVNPLRKGLYEGTGRLFFEYYRILQLLKPKEEESRPFFWLFENVVFMNVHDRLNICRFLECNPVLVDAVKVSPANRARYFWGNIPGMSRPITASQTDKLNLQECLEIGRVAKMVKVRTITTNSNSLKQGKNVATLPVVQNGMEDTLWITEIEKIFGFPKHYTDVRNMNRQQRQKVLGKAWSVPVIRHLFAPLKDYFACEELSPAATSSAVTSSTATSSAVTSSAVTSNTVTSSASTSSSSSSPQSPATPEILQLR</sequence>
<evidence type="ECO:0000313" key="15">
    <source>
        <dbReference type="EMBL" id="KAK7883860.1"/>
    </source>
</evidence>
<dbReference type="FunFam" id="3.40.50.150:FF:000008">
    <property type="entry name" value="DNA (Cytosine-5)-methyltransferase 3A isoform X1"/>
    <property type="match status" value="1"/>
</dbReference>
<dbReference type="InterPro" id="IPR013083">
    <property type="entry name" value="Znf_RING/FYVE/PHD"/>
</dbReference>
<evidence type="ECO:0000256" key="7">
    <source>
        <dbReference type="ARBA" id="ARBA00022723"/>
    </source>
</evidence>
<evidence type="ECO:0000256" key="8">
    <source>
        <dbReference type="ARBA" id="ARBA00022771"/>
    </source>
</evidence>
<dbReference type="Gene3D" id="3.40.50.150">
    <property type="entry name" value="Vaccinia Virus protein VP39"/>
    <property type="match status" value="2"/>
</dbReference>
<keyword evidence="4 12" id="KW-0489">Methyltransferase</keyword>
<evidence type="ECO:0000256" key="2">
    <source>
        <dbReference type="ARBA" id="ARBA00011975"/>
    </source>
</evidence>
<organism evidence="15 16">
    <name type="scientific">Mugilogobius chulae</name>
    <name type="common">yellowstripe goby</name>
    <dbReference type="NCBI Taxonomy" id="88201"/>
    <lineage>
        <taxon>Eukaryota</taxon>
        <taxon>Metazoa</taxon>
        <taxon>Chordata</taxon>
        <taxon>Craniata</taxon>
        <taxon>Vertebrata</taxon>
        <taxon>Euteleostomi</taxon>
        <taxon>Actinopterygii</taxon>
        <taxon>Neopterygii</taxon>
        <taxon>Teleostei</taxon>
        <taxon>Neoteleostei</taxon>
        <taxon>Acanthomorphata</taxon>
        <taxon>Gobiaria</taxon>
        <taxon>Gobiiformes</taxon>
        <taxon>Gobioidei</taxon>
        <taxon>Gobiidae</taxon>
        <taxon>Gobionellinae</taxon>
        <taxon>Mugilogobius</taxon>
    </lineage>
</organism>
<dbReference type="PROSITE" id="PS00094">
    <property type="entry name" value="C5_MTASE_1"/>
    <property type="match status" value="1"/>
</dbReference>
<dbReference type="Pfam" id="PF00145">
    <property type="entry name" value="DNA_methylase"/>
    <property type="match status" value="1"/>
</dbReference>
<dbReference type="Proteomes" id="UP001460270">
    <property type="component" value="Unassembled WGS sequence"/>
</dbReference>
<keyword evidence="8" id="KW-0863">Zinc-finger</keyword>
<evidence type="ECO:0000256" key="11">
    <source>
        <dbReference type="ARBA" id="ARBA00023242"/>
    </source>
</evidence>
<dbReference type="InterPro" id="IPR050390">
    <property type="entry name" value="C5-Methyltransferase"/>
</dbReference>
<dbReference type="EC" id="2.1.1.37" evidence="2"/>
<dbReference type="Pfam" id="PF21255">
    <property type="entry name" value="DNMT3_ADD_GATA1-like"/>
    <property type="match status" value="1"/>
</dbReference>
<dbReference type="Gene3D" id="1.10.720.50">
    <property type="entry name" value="PWWP, helical domain"/>
    <property type="match status" value="1"/>
</dbReference>
<keyword evidence="3" id="KW-0678">Repressor</keyword>
<dbReference type="InterPro" id="IPR018117">
    <property type="entry name" value="C5_DNA_meth_AS"/>
</dbReference>
<dbReference type="InterPro" id="IPR001525">
    <property type="entry name" value="C5_MeTfrase"/>
</dbReference>
<evidence type="ECO:0000256" key="9">
    <source>
        <dbReference type="ARBA" id="ARBA00022833"/>
    </source>
</evidence>
<comment type="subcellular location">
    <subcellularLocation>
        <location evidence="1">Nucleus</location>
    </subcellularLocation>
</comment>
<name>A0AAW0MVT7_9GOBI</name>
<comment type="caution">
    <text evidence="15">The sequence shown here is derived from an EMBL/GenBank/DDBJ whole genome shotgun (WGS) entry which is preliminary data.</text>
</comment>
<evidence type="ECO:0000256" key="13">
    <source>
        <dbReference type="SAM" id="MobiDB-lite"/>
    </source>
</evidence>
<keyword evidence="11" id="KW-0539">Nucleus</keyword>
<keyword evidence="16" id="KW-1185">Reference proteome</keyword>
<feature type="active site" evidence="12">
    <location>
        <position position="888"/>
    </location>
</feature>
<feature type="region of interest" description="Disordered" evidence="13">
    <location>
        <begin position="423"/>
        <end position="449"/>
    </location>
</feature>
<reference evidence="16" key="1">
    <citation type="submission" date="2024-04" db="EMBL/GenBank/DDBJ databases">
        <title>Salinicola lusitanus LLJ914,a marine bacterium isolated from the Okinawa Trough.</title>
        <authorList>
            <person name="Li J."/>
        </authorList>
    </citation>
    <scope>NUCLEOTIDE SEQUENCE [LARGE SCALE GENOMIC DNA]</scope>
</reference>
<evidence type="ECO:0000256" key="5">
    <source>
        <dbReference type="ARBA" id="ARBA00022679"/>
    </source>
</evidence>
<dbReference type="GO" id="GO:0032259">
    <property type="term" value="P:methylation"/>
    <property type="evidence" value="ECO:0007669"/>
    <property type="project" value="UniProtKB-KW"/>
</dbReference>
<dbReference type="AlphaFoldDB" id="A0AAW0MVT7"/>
<keyword evidence="5 12" id="KW-0808">Transferase</keyword>
<evidence type="ECO:0000256" key="6">
    <source>
        <dbReference type="ARBA" id="ARBA00022691"/>
    </source>
</evidence>
<dbReference type="PROSITE" id="PS51679">
    <property type="entry name" value="SAM_MT_C5"/>
    <property type="match status" value="1"/>
</dbReference>
<dbReference type="GO" id="GO:0000122">
    <property type="term" value="P:negative regulation of transcription by RNA polymerase II"/>
    <property type="evidence" value="ECO:0007669"/>
    <property type="project" value="TreeGrafter"/>
</dbReference>
<dbReference type="GO" id="GO:0005634">
    <property type="term" value="C:nucleus"/>
    <property type="evidence" value="ECO:0007669"/>
    <property type="project" value="UniProtKB-SubCell"/>
</dbReference>
<keyword evidence="6 12" id="KW-0949">S-adenosyl-L-methionine</keyword>
<feature type="compositionally biased region" description="Low complexity" evidence="13">
    <location>
        <begin position="1099"/>
        <end position="1141"/>
    </location>
</feature>
<dbReference type="EMBL" id="JBBPFD010000020">
    <property type="protein sequence ID" value="KAK7883860.1"/>
    <property type="molecule type" value="Genomic_DNA"/>
</dbReference>
<evidence type="ECO:0000259" key="14">
    <source>
        <dbReference type="PROSITE" id="PS51533"/>
    </source>
</evidence>
<dbReference type="InterPro" id="IPR049554">
    <property type="entry name" value="DNMT3_ADD_PHD"/>
</dbReference>
<dbReference type="GO" id="GO:0008270">
    <property type="term" value="F:zinc ion binding"/>
    <property type="evidence" value="ECO:0007669"/>
    <property type="project" value="UniProtKB-KW"/>
</dbReference>
<evidence type="ECO:0000256" key="4">
    <source>
        <dbReference type="ARBA" id="ARBA00022603"/>
    </source>
</evidence>
<dbReference type="SUPFAM" id="SSF63748">
    <property type="entry name" value="Tudor/PWWP/MBT"/>
    <property type="match status" value="1"/>
</dbReference>
<evidence type="ECO:0000256" key="12">
    <source>
        <dbReference type="PROSITE-ProRule" id="PRU01016"/>
    </source>
</evidence>
<feature type="domain" description="PHD-type" evidence="14">
    <location>
        <begin position="652"/>
        <end position="784"/>
    </location>
</feature>
<evidence type="ECO:0000256" key="10">
    <source>
        <dbReference type="ARBA" id="ARBA00023125"/>
    </source>
</evidence>
<dbReference type="GO" id="GO:0003677">
    <property type="term" value="F:DNA binding"/>
    <property type="evidence" value="ECO:0007669"/>
    <property type="project" value="UniProtKB-KW"/>
</dbReference>
<dbReference type="InterPro" id="IPR040552">
    <property type="entry name" value="DNMT3_ADD_GATA1-like"/>
</dbReference>
<proteinExistence type="inferred from homology"/>
<dbReference type="SUPFAM" id="SSF53335">
    <property type="entry name" value="S-adenosyl-L-methionine-dependent methyltransferases"/>
    <property type="match status" value="1"/>
</dbReference>
<dbReference type="InterPro" id="IPR029063">
    <property type="entry name" value="SAM-dependent_MTases_sf"/>
</dbReference>
<dbReference type="PROSITE" id="PS51533">
    <property type="entry name" value="ADD"/>
    <property type="match status" value="1"/>
</dbReference>
<evidence type="ECO:0000256" key="3">
    <source>
        <dbReference type="ARBA" id="ARBA00022491"/>
    </source>
</evidence>
<feature type="region of interest" description="Disordered" evidence="13">
    <location>
        <begin position="607"/>
        <end position="643"/>
    </location>
</feature>
<dbReference type="Pfam" id="PF17980">
    <property type="entry name" value="ADD_DNMT3"/>
    <property type="match status" value="1"/>
</dbReference>
<dbReference type="PANTHER" id="PTHR23068:SF53">
    <property type="entry name" value="DNA (CYTOSINE-5-)-METHYLTRANSFERASE"/>
    <property type="match status" value="1"/>
</dbReference>
<keyword evidence="9" id="KW-0862">Zinc</keyword>
<protein>
    <recommendedName>
        <fullName evidence="2">DNA (cytosine-5-)-methyltransferase</fullName>
        <ecNumber evidence="2">2.1.1.37</ecNumber>
    </recommendedName>
</protein>
<gene>
    <name evidence="15" type="ORF">WMY93_026983</name>
</gene>
<dbReference type="InterPro" id="IPR025766">
    <property type="entry name" value="ADD"/>
</dbReference>
<dbReference type="PANTHER" id="PTHR23068">
    <property type="entry name" value="DNA CYTOSINE-5- -METHYLTRANSFERASE 3-RELATED"/>
    <property type="match status" value="1"/>
</dbReference>